<feature type="transmembrane region" description="Helical" evidence="1">
    <location>
        <begin position="21"/>
        <end position="43"/>
    </location>
</feature>
<comment type="caution">
    <text evidence="2">The sequence shown here is derived from an EMBL/GenBank/DDBJ whole genome shotgun (WGS) entry which is preliminary data.</text>
</comment>
<evidence type="ECO:0000313" key="2">
    <source>
        <dbReference type="EMBL" id="KKQ36356.1"/>
    </source>
</evidence>
<keyword evidence="1" id="KW-1133">Transmembrane helix</keyword>
<dbReference type="AlphaFoldDB" id="A0A0G0K6U5"/>
<dbReference type="STRING" id="1618545.US53_C0056G0011"/>
<sequence>MLGGARGDAKATAKGRMAITAALIGFMIIFGAWAIVTLINAFFGVNILQLTIPTANNP</sequence>
<dbReference type="Proteomes" id="UP000034591">
    <property type="component" value="Unassembled WGS sequence"/>
</dbReference>
<protein>
    <submittedName>
        <fullName evidence="2">Uncharacterized protein</fullName>
    </submittedName>
</protein>
<accession>A0A0G0K6U5</accession>
<evidence type="ECO:0000256" key="1">
    <source>
        <dbReference type="SAM" id="Phobius"/>
    </source>
</evidence>
<reference evidence="2 3" key="1">
    <citation type="journal article" date="2015" name="Nature">
        <title>rRNA introns, odd ribosomes, and small enigmatic genomes across a large radiation of phyla.</title>
        <authorList>
            <person name="Brown C.T."/>
            <person name="Hug L.A."/>
            <person name="Thomas B.C."/>
            <person name="Sharon I."/>
            <person name="Castelle C.J."/>
            <person name="Singh A."/>
            <person name="Wilkins M.J."/>
            <person name="Williams K.H."/>
            <person name="Banfield J.F."/>
        </authorList>
    </citation>
    <scope>NUCLEOTIDE SEQUENCE [LARGE SCALE GENOMIC DNA]</scope>
</reference>
<keyword evidence="1" id="KW-0472">Membrane</keyword>
<organism evidence="2 3">
    <name type="scientific">Candidatus Woesebacteria bacterium GW2011_GWA1_37_7</name>
    <dbReference type="NCBI Taxonomy" id="1618545"/>
    <lineage>
        <taxon>Bacteria</taxon>
        <taxon>Candidatus Woeseibacteriota</taxon>
    </lineage>
</organism>
<gene>
    <name evidence="2" type="ORF">US53_C0056G0011</name>
</gene>
<proteinExistence type="predicted"/>
<keyword evidence="1" id="KW-0812">Transmembrane</keyword>
<evidence type="ECO:0000313" key="3">
    <source>
        <dbReference type="Proteomes" id="UP000034591"/>
    </source>
</evidence>
<dbReference type="EMBL" id="LBTI01000056">
    <property type="protein sequence ID" value="KKQ36356.1"/>
    <property type="molecule type" value="Genomic_DNA"/>
</dbReference>
<name>A0A0G0K6U5_9BACT</name>